<dbReference type="PROSITE" id="PS50930">
    <property type="entry name" value="HTH_LYTTR"/>
    <property type="match status" value="1"/>
</dbReference>
<keyword evidence="5" id="KW-0238">DNA-binding</keyword>
<protein>
    <submittedName>
        <fullName evidence="5">LytTR family DNA-binding domain-containing protein</fullName>
    </submittedName>
</protein>
<dbReference type="EMBL" id="JAWDIO010000002">
    <property type="protein sequence ID" value="MDU0352969.1"/>
    <property type="molecule type" value="Genomic_DNA"/>
</dbReference>
<keyword evidence="3" id="KW-1133">Transmembrane helix</keyword>
<keyword evidence="1" id="KW-0902">Two-component regulatory system</keyword>
<feature type="domain" description="HTH LytTR-type" evidence="4">
    <location>
        <begin position="156"/>
        <end position="255"/>
    </location>
</feature>
<comment type="caution">
    <text evidence="5">The sequence shown here is derived from an EMBL/GenBank/DDBJ whole genome shotgun (WGS) entry which is preliminary data.</text>
</comment>
<proteinExistence type="predicted"/>
<evidence type="ECO:0000256" key="1">
    <source>
        <dbReference type="ARBA" id="ARBA00023012"/>
    </source>
</evidence>
<evidence type="ECO:0000313" key="5">
    <source>
        <dbReference type="EMBL" id="MDU0352969.1"/>
    </source>
</evidence>
<accession>A0ABU3SSH6</accession>
<evidence type="ECO:0000256" key="2">
    <source>
        <dbReference type="SAM" id="Coils"/>
    </source>
</evidence>
<organism evidence="5 6">
    <name type="scientific">Paraglaciecola aquimarina</name>
    <dbReference type="NCBI Taxonomy" id="1235557"/>
    <lineage>
        <taxon>Bacteria</taxon>
        <taxon>Pseudomonadati</taxon>
        <taxon>Pseudomonadota</taxon>
        <taxon>Gammaproteobacteria</taxon>
        <taxon>Alteromonadales</taxon>
        <taxon>Alteromonadaceae</taxon>
        <taxon>Paraglaciecola</taxon>
    </lineage>
</organism>
<feature type="transmembrane region" description="Helical" evidence="3">
    <location>
        <begin position="71"/>
        <end position="91"/>
    </location>
</feature>
<keyword evidence="3" id="KW-0812">Transmembrane</keyword>
<dbReference type="InterPro" id="IPR046947">
    <property type="entry name" value="LytR-like"/>
</dbReference>
<dbReference type="Pfam" id="PF04397">
    <property type="entry name" value="LytTR"/>
    <property type="match status" value="1"/>
</dbReference>
<name>A0ABU3SSH6_9ALTE</name>
<gene>
    <name evidence="5" type="ORF">RS130_02635</name>
</gene>
<keyword evidence="6" id="KW-1185">Reference proteome</keyword>
<dbReference type="InterPro" id="IPR007492">
    <property type="entry name" value="LytTR_DNA-bd_dom"/>
</dbReference>
<dbReference type="PANTHER" id="PTHR37299">
    <property type="entry name" value="TRANSCRIPTIONAL REGULATOR-RELATED"/>
    <property type="match status" value="1"/>
</dbReference>
<feature type="coiled-coil region" evidence="2">
    <location>
        <begin position="128"/>
        <end position="155"/>
    </location>
</feature>
<dbReference type="Proteomes" id="UP001247805">
    <property type="component" value="Unassembled WGS sequence"/>
</dbReference>
<keyword evidence="2" id="KW-0175">Coiled coil</keyword>
<evidence type="ECO:0000259" key="4">
    <source>
        <dbReference type="PROSITE" id="PS50930"/>
    </source>
</evidence>
<dbReference type="PANTHER" id="PTHR37299:SF1">
    <property type="entry name" value="STAGE 0 SPORULATION PROTEIN A HOMOLOG"/>
    <property type="match status" value="1"/>
</dbReference>
<feature type="transmembrane region" description="Helical" evidence="3">
    <location>
        <begin position="111"/>
        <end position="127"/>
    </location>
</feature>
<reference evidence="5 6" key="1">
    <citation type="submission" date="2023-10" db="EMBL/GenBank/DDBJ databases">
        <title>Glaciecola aquimarina strain GGW-M5 nov., isolated from a coastal seawater.</title>
        <authorList>
            <person name="Bayburt H."/>
            <person name="Kim J.M."/>
            <person name="Choi B.J."/>
            <person name="Jeon C.O."/>
        </authorList>
    </citation>
    <scope>NUCLEOTIDE SEQUENCE [LARGE SCALE GENOMIC DNA]</scope>
    <source>
        <strain evidence="5 6">KCTC 32108</strain>
    </source>
</reference>
<dbReference type="GO" id="GO:0003677">
    <property type="term" value="F:DNA binding"/>
    <property type="evidence" value="ECO:0007669"/>
    <property type="project" value="UniProtKB-KW"/>
</dbReference>
<dbReference type="Gene3D" id="2.40.50.1020">
    <property type="entry name" value="LytTr DNA-binding domain"/>
    <property type="match status" value="1"/>
</dbReference>
<evidence type="ECO:0000313" key="6">
    <source>
        <dbReference type="Proteomes" id="UP001247805"/>
    </source>
</evidence>
<sequence length="255" mass="29571">MGKLLLLWATFFTFMTAYCYSYMLVINDSPYYSWQQALQCVIKDWLVWLAVSPWLLHAACNQNLSTRKGRWVSLTTLAFCCLMVSSYRVLIEYLVQGYDAISTIYIYFPRYVVASALTLITCSFYMYRLRTEAQLKQFESELSQLQNVSTNAAQTFVVYKGQAKVIISELDIICIQVSGNYLQIQTIDDNYLMRKTMKEIEQELAADKFVRIHRSHLVKLSAIHSICRSTLDAKLHNQQILPIGKKYLKSLPHFS</sequence>
<evidence type="ECO:0000256" key="3">
    <source>
        <dbReference type="SAM" id="Phobius"/>
    </source>
</evidence>
<dbReference type="RefSeq" id="WP_316024668.1">
    <property type="nucleotide sequence ID" value="NZ_JAWDIO010000002.1"/>
</dbReference>
<keyword evidence="3" id="KW-0472">Membrane</keyword>
<dbReference type="SMART" id="SM00850">
    <property type="entry name" value="LytTR"/>
    <property type="match status" value="1"/>
</dbReference>